<feature type="region of interest" description="Disordered" evidence="1">
    <location>
        <begin position="52"/>
        <end position="97"/>
    </location>
</feature>
<evidence type="ECO:0000313" key="3">
    <source>
        <dbReference type="Proteomes" id="UP000838412"/>
    </source>
</evidence>
<sequence>MKCHKGSAQHPLSYPHQGRLQVGFTIFRHADTGGCQRLCNVPFGYHRFYKLSPRRHRPRPGDATGGSELCPAFFRSTPPPPRCEPGPSRRSTPPEDADSVMAVLSRMERRQAAVDQRLESLQTEVRAARPGQPSTSSRIWAREGNKRNYSFNVNLREQLTTAKLIRSPEEKNDLLDQAIGMRSHAGQRQLRRNVGFSPRALPVLLKTAQLLKSLDPPLAPLRRIFALHVDPAIPAATHAATLLTEPTPAPSLAASNPSFFPQDFPPSPVLPSGMSDIPFTQPLEHIDDFVVSELTPAISSGPITLSPTVSCTSASCDPINDDTHILYEQDADHPQVRGRLREHLDNEKTSVASKVMTLEQIYHLVCPALVAPFTFTRNLICYATTNSKLVVNILGKVWAGGMFETVRSYLDTIATEPLPFPRGDCEVAIDNDQK</sequence>
<keyword evidence="3" id="KW-1185">Reference proteome</keyword>
<dbReference type="Proteomes" id="UP000838412">
    <property type="component" value="Chromosome 12"/>
</dbReference>
<gene>
    <name evidence="2" type="primary">Hypp6885</name>
    <name evidence="2" type="ORF">BLAG_LOCUS5886</name>
</gene>
<dbReference type="AlphaFoldDB" id="A0A8J9YVQ3"/>
<dbReference type="EMBL" id="OV696697">
    <property type="protein sequence ID" value="CAH1242607.1"/>
    <property type="molecule type" value="Genomic_DNA"/>
</dbReference>
<evidence type="ECO:0000256" key="1">
    <source>
        <dbReference type="SAM" id="MobiDB-lite"/>
    </source>
</evidence>
<protein>
    <submittedName>
        <fullName evidence="2">Hypp6885 protein</fullName>
    </submittedName>
</protein>
<evidence type="ECO:0000313" key="2">
    <source>
        <dbReference type="EMBL" id="CAH1242607.1"/>
    </source>
</evidence>
<accession>A0A8J9YVQ3</accession>
<reference evidence="2" key="1">
    <citation type="submission" date="2022-01" db="EMBL/GenBank/DDBJ databases">
        <authorList>
            <person name="Braso-Vives M."/>
        </authorList>
    </citation>
    <scope>NUCLEOTIDE SEQUENCE</scope>
</reference>
<name>A0A8J9YVQ3_BRALA</name>
<proteinExistence type="predicted"/>
<organism evidence="2 3">
    <name type="scientific">Branchiostoma lanceolatum</name>
    <name type="common">Common lancelet</name>
    <name type="synonym">Amphioxus lanceolatum</name>
    <dbReference type="NCBI Taxonomy" id="7740"/>
    <lineage>
        <taxon>Eukaryota</taxon>
        <taxon>Metazoa</taxon>
        <taxon>Chordata</taxon>
        <taxon>Cephalochordata</taxon>
        <taxon>Leptocardii</taxon>
        <taxon>Amphioxiformes</taxon>
        <taxon>Branchiostomatidae</taxon>
        <taxon>Branchiostoma</taxon>
    </lineage>
</organism>